<name>A0A4R8VCM5_9MICO</name>
<comment type="caution">
    <text evidence="1">The sequence shown here is derived from an EMBL/GenBank/DDBJ whole genome shotgun (WGS) entry which is preliminary data.</text>
</comment>
<organism evidence="1 2">
    <name type="scientific">Terrimesophilobacter mesophilus</name>
    <dbReference type="NCBI Taxonomy" id="433647"/>
    <lineage>
        <taxon>Bacteria</taxon>
        <taxon>Bacillati</taxon>
        <taxon>Actinomycetota</taxon>
        <taxon>Actinomycetes</taxon>
        <taxon>Micrococcales</taxon>
        <taxon>Microbacteriaceae</taxon>
        <taxon>Terrimesophilobacter</taxon>
    </lineage>
</organism>
<evidence type="ECO:0000313" key="2">
    <source>
        <dbReference type="Proteomes" id="UP000298488"/>
    </source>
</evidence>
<reference evidence="1 2" key="1">
    <citation type="submission" date="2019-03" db="EMBL/GenBank/DDBJ databases">
        <title>Genomics of glacier-inhabiting Cryobacterium strains.</title>
        <authorList>
            <person name="Liu Q."/>
            <person name="Xin Y.-H."/>
        </authorList>
    </citation>
    <scope>NUCLEOTIDE SEQUENCE [LARGE SCALE GENOMIC DNA]</scope>
    <source>
        <strain evidence="1 2">CGMCC 1.10440</strain>
    </source>
</reference>
<dbReference type="OrthoDB" id="3631934at2"/>
<accession>A0A4R8VCM5</accession>
<dbReference type="AlphaFoldDB" id="A0A4R8VCM5"/>
<dbReference type="Proteomes" id="UP000298488">
    <property type="component" value="Unassembled WGS sequence"/>
</dbReference>
<dbReference type="RefSeq" id="WP_104096445.1">
    <property type="nucleotide sequence ID" value="NZ_JACHBP010000001.1"/>
</dbReference>
<keyword evidence="2" id="KW-1185">Reference proteome</keyword>
<proteinExistence type="predicted"/>
<sequence length="78" mass="8492">MTDPARLIASVSLGTRMTVRRRIDGGFVDALGYLRELSETECVVETRRGLVTIPLSEVTAARLVPPPPPPRAPRNPVV</sequence>
<evidence type="ECO:0000313" key="1">
    <source>
        <dbReference type="EMBL" id="TFB80593.1"/>
    </source>
</evidence>
<dbReference type="EMBL" id="SOFI01000003">
    <property type="protein sequence ID" value="TFB80593.1"/>
    <property type="molecule type" value="Genomic_DNA"/>
</dbReference>
<protein>
    <submittedName>
        <fullName evidence="1">Ferrous iron transport protein A</fullName>
    </submittedName>
</protein>
<gene>
    <name evidence="1" type="ORF">E3N84_11460</name>
</gene>